<dbReference type="InterPro" id="IPR029044">
    <property type="entry name" value="Nucleotide-diphossugar_trans"/>
</dbReference>
<dbReference type="RefSeq" id="WP_166197892.1">
    <property type="nucleotide sequence ID" value="NZ_JAAOIV010000012.1"/>
</dbReference>
<dbReference type="Pfam" id="PF12804">
    <property type="entry name" value="NTP_transf_3"/>
    <property type="match status" value="1"/>
</dbReference>
<dbReference type="GO" id="GO:0016779">
    <property type="term" value="F:nucleotidyltransferase activity"/>
    <property type="evidence" value="ECO:0007669"/>
    <property type="project" value="TreeGrafter"/>
</dbReference>
<accession>A0A967B4A9</accession>
<dbReference type="PANTHER" id="PTHR19136">
    <property type="entry name" value="MOLYBDENUM COFACTOR GUANYLYLTRANSFERASE"/>
    <property type="match status" value="1"/>
</dbReference>
<dbReference type="InterPro" id="IPR025877">
    <property type="entry name" value="MobA-like_NTP_Trfase"/>
</dbReference>
<gene>
    <name evidence="3" type="ORF">G9U51_14740</name>
</gene>
<evidence type="ECO:0000313" key="3">
    <source>
        <dbReference type="EMBL" id="NHN57025.1"/>
    </source>
</evidence>
<keyword evidence="1 3" id="KW-0808">Transferase</keyword>
<organism evidence="3 4">
    <name type="scientific">Metallococcus carri</name>
    <dbReference type="NCBI Taxonomy" id="1656884"/>
    <lineage>
        <taxon>Bacteria</taxon>
        <taxon>Bacillati</taxon>
        <taxon>Actinomycetota</taxon>
        <taxon>Actinomycetes</taxon>
        <taxon>Micrococcales</taxon>
        <taxon>Dermacoccaceae</taxon>
        <taxon>Metallococcus</taxon>
    </lineage>
</organism>
<proteinExistence type="predicted"/>
<sequence length="206" mass="21726">MVTAIVLCGGRARRFGADKLAARLPGGRTVLDATLAGVPASWPVVCVGAERPVQRAVRWVEEAEPFGGPLAGLAAGLAVVEDPVCVVLGGDMPYAGRALPVLVAPLSLVEDHPPVAGRARPSLVERAQRVETTPNSPNAAIAVTDRRQPLLAAYRTDALRRALPSEVSGAPMRRLWDALDLVEVTVDERAAYDIDTVGDLRAFPAD</sequence>
<dbReference type="EMBL" id="JAAOIV010000012">
    <property type="protein sequence ID" value="NHN57025.1"/>
    <property type="molecule type" value="Genomic_DNA"/>
</dbReference>
<reference evidence="3" key="1">
    <citation type="submission" date="2020-03" db="EMBL/GenBank/DDBJ databases">
        <title>Draft sequencing of Calidifontibacter sp. DB0510.</title>
        <authorList>
            <person name="Kim D.-U."/>
        </authorList>
    </citation>
    <scope>NUCLEOTIDE SEQUENCE</scope>
    <source>
        <strain evidence="3">DB0510</strain>
    </source>
</reference>
<dbReference type="Gene3D" id="3.90.550.10">
    <property type="entry name" value="Spore Coat Polysaccharide Biosynthesis Protein SpsA, Chain A"/>
    <property type="match status" value="1"/>
</dbReference>
<dbReference type="PANTHER" id="PTHR19136:SF81">
    <property type="entry name" value="MOLYBDENUM COFACTOR GUANYLYLTRANSFERASE"/>
    <property type="match status" value="1"/>
</dbReference>
<feature type="domain" description="MobA-like NTP transferase" evidence="2">
    <location>
        <begin position="4"/>
        <end position="101"/>
    </location>
</feature>
<keyword evidence="4" id="KW-1185">Reference proteome</keyword>
<name>A0A967B4A9_9MICO</name>
<evidence type="ECO:0000259" key="2">
    <source>
        <dbReference type="Pfam" id="PF12804"/>
    </source>
</evidence>
<evidence type="ECO:0000313" key="4">
    <source>
        <dbReference type="Proteomes" id="UP000744769"/>
    </source>
</evidence>
<evidence type="ECO:0000256" key="1">
    <source>
        <dbReference type="ARBA" id="ARBA00022679"/>
    </source>
</evidence>
<protein>
    <submittedName>
        <fullName evidence="3">NTP transferase domain-containing protein</fullName>
    </submittedName>
</protein>
<comment type="caution">
    <text evidence="3">The sequence shown here is derived from an EMBL/GenBank/DDBJ whole genome shotgun (WGS) entry which is preliminary data.</text>
</comment>
<dbReference type="Proteomes" id="UP000744769">
    <property type="component" value="Unassembled WGS sequence"/>
</dbReference>
<dbReference type="SUPFAM" id="SSF53448">
    <property type="entry name" value="Nucleotide-diphospho-sugar transferases"/>
    <property type="match status" value="1"/>
</dbReference>
<dbReference type="AlphaFoldDB" id="A0A967B4A9"/>